<feature type="transmembrane region" description="Helical" evidence="11">
    <location>
        <begin position="633"/>
        <end position="657"/>
    </location>
</feature>
<evidence type="ECO:0000256" key="4">
    <source>
        <dbReference type="ARBA" id="ARBA00017621"/>
    </source>
</evidence>
<dbReference type="AlphaFoldDB" id="J7S712"/>
<keyword evidence="5 11" id="KW-1003">Cell membrane</keyword>
<name>J7S712_HUIN7</name>
<keyword evidence="10" id="KW-0325">Glycoprotein</keyword>
<proteinExistence type="inferred from homology"/>
<dbReference type="GO" id="GO:0005886">
    <property type="term" value="C:plasma membrane"/>
    <property type="evidence" value="ECO:0007669"/>
    <property type="project" value="UniProtKB-SubCell"/>
</dbReference>
<keyword evidence="6 11" id="KW-0812">Transmembrane</keyword>
<evidence type="ECO:0000256" key="7">
    <source>
        <dbReference type="ARBA" id="ARBA00022971"/>
    </source>
</evidence>
<dbReference type="PANTHER" id="PTHR31030:SF1">
    <property type="entry name" value="PLASMA MEMBRANE FUSION PROTEIN PRM1"/>
    <property type="match status" value="1"/>
</dbReference>
<reference evidence="13" key="2">
    <citation type="submission" date="2012-08" db="EMBL/GenBank/DDBJ databases">
        <title>Genome sequence of Kazachstania naganishii.</title>
        <authorList>
            <person name="Gordon J.L."/>
            <person name="Armisen D."/>
            <person name="Proux-Wera E."/>
            <person name="OhEigeartaigh S.S."/>
            <person name="Byrne K.P."/>
            <person name="Wolfe K.H."/>
        </authorList>
    </citation>
    <scope>NUCLEOTIDE SEQUENCE [LARGE SCALE GENOMIC DNA]</scope>
    <source>
        <strain evidence="13">ATCC MYA-139 / BCRC 22969 / CBS 8797 / CCRC 22969 / KCTC 17520 / NBRC 10181 / NCYC 3082</strain>
    </source>
</reference>
<comment type="subcellular location">
    <subcellularLocation>
        <location evidence="2 11">Cell membrane</location>
        <topology evidence="2 11">Multi-pass membrane protein</topology>
    </subcellularLocation>
</comment>
<dbReference type="OMA" id="NVFGWVN"/>
<keyword evidence="8 11" id="KW-1133">Transmembrane helix</keyword>
<feature type="transmembrane region" description="Helical" evidence="11">
    <location>
        <begin position="299"/>
        <end position="319"/>
    </location>
</feature>
<dbReference type="HOGENOM" id="CLU_010191_1_0_1"/>
<evidence type="ECO:0000313" key="13">
    <source>
        <dbReference type="Proteomes" id="UP000006310"/>
    </source>
</evidence>
<evidence type="ECO:0000256" key="9">
    <source>
        <dbReference type="ARBA" id="ARBA00023136"/>
    </source>
</evidence>
<comment type="similarity">
    <text evidence="3 11">Belongs to the PRM1 family.</text>
</comment>
<dbReference type="STRING" id="1071383.J7S712"/>
<dbReference type="EMBL" id="HE978319">
    <property type="protein sequence ID" value="CCK70709.1"/>
    <property type="molecule type" value="Genomic_DNA"/>
</dbReference>
<evidence type="ECO:0000256" key="3">
    <source>
        <dbReference type="ARBA" id="ARBA00010780"/>
    </source>
</evidence>
<dbReference type="OrthoDB" id="5356111at2759"/>
<evidence type="ECO:0000256" key="5">
    <source>
        <dbReference type="ARBA" id="ARBA00022475"/>
    </source>
</evidence>
<feature type="transmembrane region" description="Helical" evidence="11">
    <location>
        <begin position="434"/>
        <end position="458"/>
    </location>
</feature>
<dbReference type="KEGG" id="kng:KNAG_0F00390"/>
<dbReference type="GO" id="GO:0043332">
    <property type="term" value="C:mating projection tip"/>
    <property type="evidence" value="ECO:0007669"/>
    <property type="project" value="UniProtKB-UniRule"/>
</dbReference>
<reference evidence="12 13" key="1">
    <citation type="journal article" date="2011" name="Proc. Natl. Acad. Sci. U.S.A.">
        <title>Evolutionary erosion of yeast sex chromosomes by mating-type switching accidents.</title>
        <authorList>
            <person name="Gordon J.L."/>
            <person name="Armisen D."/>
            <person name="Proux-Wera E."/>
            <person name="Oheigeartaigh S.S."/>
            <person name="Byrne K.P."/>
            <person name="Wolfe K.H."/>
        </authorList>
    </citation>
    <scope>NUCLEOTIDE SEQUENCE [LARGE SCALE GENOMIC DNA]</scope>
    <source>
        <strain evidence="13">ATCC MYA-139 / BCRC 22969 / CBS 8797 / CCRC 22969 / KCTC 17520 / NBRC 10181 / NCYC 3082</strain>
    </source>
</reference>
<dbReference type="GeneID" id="34526424"/>
<dbReference type="eggNOG" id="ENOG502QRP5">
    <property type="taxonomic scope" value="Eukaryota"/>
</dbReference>
<evidence type="ECO:0000256" key="11">
    <source>
        <dbReference type="RuleBase" id="RU366035"/>
    </source>
</evidence>
<accession>J7S712</accession>
<keyword evidence="13" id="KW-1185">Reference proteome</keyword>
<keyword evidence="7 11" id="KW-0184">Conjugation</keyword>
<dbReference type="Proteomes" id="UP000006310">
    <property type="component" value="Chromosome 6"/>
</dbReference>
<evidence type="ECO:0000313" key="12">
    <source>
        <dbReference type="EMBL" id="CCK70709.1"/>
    </source>
</evidence>
<evidence type="ECO:0000256" key="1">
    <source>
        <dbReference type="ARBA" id="ARBA00002512"/>
    </source>
</evidence>
<evidence type="ECO:0000256" key="6">
    <source>
        <dbReference type="ARBA" id="ARBA00022692"/>
    </source>
</evidence>
<dbReference type="RefSeq" id="XP_022464955.1">
    <property type="nucleotide sequence ID" value="XM_022608461.1"/>
</dbReference>
<dbReference type="PANTHER" id="PTHR31030">
    <property type="entry name" value="PLASMA MEMBRANE FUSION PROTEIN PRM1"/>
    <property type="match status" value="1"/>
</dbReference>
<evidence type="ECO:0000256" key="8">
    <source>
        <dbReference type="ARBA" id="ARBA00022989"/>
    </source>
</evidence>
<gene>
    <name evidence="12" type="primary">KNAG0F00390</name>
    <name evidence="12" type="ordered locus">KNAG_0F00390</name>
</gene>
<comment type="caution">
    <text evidence="11">Lacks conserved residue(s) required for the propagation of feature annotation.</text>
</comment>
<comment type="function">
    <text evidence="1 11">Involved in cell fusion during mating by stabilizing the plasma membrane fusion event.</text>
</comment>
<sequence length="658" mass="73500">MRKYTTYLQLKDRLSQIWINKYTLVLTLSLFKLVFFSNSVNDALRNTNSSIIGNCQTIDTLYNNISTNTPHYLGLMGNYMVEKSLEETVKATVGLLSMLVLASEELITFVIDLYLGTYACLIVSAIDGTVDVATNTTEKLLGAINGTVAEFANELDDGLDDISVVINKVLAAASKVEQFFKGGDDDDSDPDSHIKKVNMTISALRHVYIPSSINDKLRELSARTPDFDTVKNDTKKLIAEPFQLVRNQIKAINTTGIVENNVTMFYVPPLNDGSNSGPGICSSNIPEINKLFNGLCKSLKVVTVIFVVIFAVGALVMLIPESWNEYRRWGRLMDLQAICLDRQDAWYVKDPDDTNTLTTVTPQDENLKTLNINGSLEAHERSLDIVEEYQLCFNRWQTLVGQYASNFAMKTGQYSNVQKIQIRWFFAYVFSDRALIILGIGLLGVVLCCIQFIFLAVLKRAMHNIDSKSGSFTNSTVATTLKRDMDIWSTNTNMYINATEANINQQIFGWIETTTTSVNQTVNHMIQDIDKTLVKIFNGTLLYNPMKTVVKCVIEDKLYAVEKAMTWVHDKAHLSIPRVNGTEIRMAITSANQTTSDGSTKTNVPDTTQIANDLQTLVTTGVQKILKEYHQSVIFELIVSCAILGVWALQIPIAAMLM</sequence>
<evidence type="ECO:0000256" key="2">
    <source>
        <dbReference type="ARBA" id="ARBA00004651"/>
    </source>
</evidence>
<keyword evidence="9 11" id="KW-0472">Membrane</keyword>
<dbReference type="InterPro" id="IPR026777">
    <property type="entry name" value="PRM1"/>
</dbReference>
<organism evidence="12 13">
    <name type="scientific">Huiozyma naganishii (strain ATCC MYA-139 / BCRC 22969 / CBS 8797 / KCTC 17520 / NBRC 10181 / NCYC 3082 / Yp74L-3)</name>
    <name type="common">Yeast</name>
    <name type="synonym">Kazachstania naganishii</name>
    <dbReference type="NCBI Taxonomy" id="1071383"/>
    <lineage>
        <taxon>Eukaryota</taxon>
        <taxon>Fungi</taxon>
        <taxon>Dikarya</taxon>
        <taxon>Ascomycota</taxon>
        <taxon>Saccharomycotina</taxon>
        <taxon>Saccharomycetes</taxon>
        <taxon>Saccharomycetales</taxon>
        <taxon>Saccharomycetaceae</taxon>
        <taxon>Huiozyma</taxon>
    </lineage>
</organism>
<evidence type="ECO:0000256" key="10">
    <source>
        <dbReference type="ARBA" id="ARBA00023180"/>
    </source>
</evidence>
<protein>
    <recommendedName>
        <fullName evidence="4 11">Plasma membrane fusion protein PRM1</fullName>
    </recommendedName>
</protein>
<dbReference type="GO" id="GO:0032220">
    <property type="term" value="P:plasma membrane fusion involved in cytogamy"/>
    <property type="evidence" value="ECO:0007669"/>
    <property type="project" value="EnsemblFungi"/>
</dbReference>